<reference evidence="2" key="1">
    <citation type="journal article" date="2022" name="Syst. Appl. Microbiol.">
        <title>Natronocalculus amylovorans gen. nov., sp. nov., and Natranaeroarchaeum aerophilus sp. nov., dominant culturable amylolytic natronoarchaea from hypersaline soda lakes in southwestern Siberia.</title>
        <authorList>
            <person name="Sorokin D.Y."/>
            <person name="Elcheninov A.G."/>
            <person name="Khizhniak T.V."/>
            <person name="Koenen M."/>
            <person name="Bale N.J."/>
            <person name="Damste J.S.S."/>
            <person name="Kublanov I.V."/>
        </authorList>
    </citation>
    <scope>NUCLEOTIDE SEQUENCE</scope>
    <source>
        <strain evidence="2">AArc-St2</strain>
    </source>
</reference>
<name>A0AAE3G1D2_9EURY</name>
<organism evidence="2 3">
    <name type="scientific">Natronocalculus amylovorans</name>
    <dbReference type="NCBI Taxonomy" id="2917812"/>
    <lineage>
        <taxon>Archaea</taxon>
        <taxon>Methanobacteriati</taxon>
        <taxon>Methanobacteriota</taxon>
        <taxon>Stenosarchaea group</taxon>
        <taxon>Halobacteria</taxon>
        <taxon>Halobacteriales</taxon>
        <taxon>Haloferacaceae</taxon>
        <taxon>Natronocalculus</taxon>
    </lineage>
</organism>
<evidence type="ECO:0000259" key="1">
    <source>
        <dbReference type="Pfam" id="PF26485"/>
    </source>
</evidence>
<dbReference type="Proteomes" id="UP001203207">
    <property type="component" value="Unassembled WGS sequence"/>
</dbReference>
<dbReference type="AlphaFoldDB" id="A0AAE3G1D2"/>
<dbReference type="RefSeq" id="WP_250586338.1">
    <property type="nucleotide sequence ID" value="NZ_JAKRVX010000015.1"/>
</dbReference>
<reference evidence="2" key="2">
    <citation type="submission" date="2022-02" db="EMBL/GenBank/DDBJ databases">
        <authorList>
            <person name="Elcheninov A.G."/>
            <person name="Sorokin D.Y."/>
            <person name="Kublanov I.V."/>
        </authorList>
    </citation>
    <scope>NUCLEOTIDE SEQUENCE</scope>
    <source>
        <strain evidence="2">AArc-St2</strain>
    </source>
</reference>
<proteinExistence type="predicted"/>
<keyword evidence="3" id="KW-1185">Reference proteome</keyword>
<dbReference type="Pfam" id="PF26485">
    <property type="entry name" value="DUF8156"/>
    <property type="match status" value="1"/>
</dbReference>
<evidence type="ECO:0000313" key="2">
    <source>
        <dbReference type="EMBL" id="MCL9818553.1"/>
    </source>
</evidence>
<dbReference type="EMBL" id="JAKRVX010000015">
    <property type="protein sequence ID" value="MCL9818553.1"/>
    <property type="molecule type" value="Genomic_DNA"/>
</dbReference>
<protein>
    <recommendedName>
        <fullName evidence="1">DUF8156 domain-containing protein</fullName>
    </recommendedName>
</protein>
<feature type="domain" description="DUF8156" evidence="1">
    <location>
        <begin position="1"/>
        <end position="55"/>
    </location>
</feature>
<comment type="caution">
    <text evidence="2">The sequence shown here is derived from an EMBL/GenBank/DDBJ whole genome shotgun (WGS) entry which is preliminary data.</text>
</comment>
<evidence type="ECO:0000313" key="3">
    <source>
        <dbReference type="Proteomes" id="UP001203207"/>
    </source>
</evidence>
<accession>A0AAE3G1D2</accession>
<dbReference type="InterPro" id="IPR058469">
    <property type="entry name" value="DUF8156"/>
</dbReference>
<sequence>MGRTNPTFRNRIQSIEQEWQPFRRGLRQHEQAYFDLCFSHAYADAAGYQNDPDRLGVSIRTSKDRTEYAQQSLTTAALERASVIDLPRSAGQSIEFVVADTNAQPIDQVRLSVEKPDTYDPEYYATELRRAAVSVVSPCGWNRQGLLNHCYSLRVARLSDYC</sequence>
<gene>
    <name evidence="2" type="ORF">AArcSt2_16570</name>
</gene>